<feature type="domain" description="DUF1266" evidence="1">
    <location>
        <begin position="61"/>
        <end position="252"/>
    </location>
</feature>
<name>A0A0F0KLP0_9MICO</name>
<evidence type="ECO:0000313" key="3">
    <source>
        <dbReference type="Proteomes" id="UP000033572"/>
    </source>
</evidence>
<evidence type="ECO:0000259" key="1">
    <source>
        <dbReference type="Pfam" id="PF06889"/>
    </source>
</evidence>
<sequence>MPPLRIATAITMNASPHYSSTGDDAEGIAVGLMQICTLPSGPWNDPTAPGLGRVEREMIVEQWDVGSRADWLSMIDFLSIERRRRHAWMLHLSARNQRAAALGRPPRTQEWLAGIDHEGGDVTDARPFVAGIELIEREVRRSVGEDLLGPDLFVRTLDGYALGQAVAMTTWGVALGYADVPEARQIIRRISREARPSFESWADFGLSYLAGRVMHWSDGAVDEDAIAKFGDGWRDLKIALSSRRGPWNTLPWSTTQDLSSSQRIS</sequence>
<reference evidence="2 3" key="1">
    <citation type="submission" date="2015-02" db="EMBL/GenBank/DDBJ databases">
        <title>Draft genome sequences of ten Microbacterium spp. with emphasis on heavy metal contaminated environments.</title>
        <authorList>
            <person name="Corretto E."/>
        </authorList>
    </citation>
    <scope>NUCLEOTIDE SEQUENCE [LARGE SCALE GENOMIC DNA]</scope>
    <source>
        <strain evidence="2 3">DSM 12966</strain>
    </source>
</reference>
<dbReference type="InterPro" id="IPR009677">
    <property type="entry name" value="DUF1266"/>
</dbReference>
<comment type="caution">
    <text evidence="2">The sequence shown here is derived from an EMBL/GenBank/DDBJ whole genome shotgun (WGS) entry which is preliminary data.</text>
</comment>
<organism evidence="2 3">
    <name type="scientific">Microbacterium foliorum</name>
    <dbReference type="NCBI Taxonomy" id="104336"/>
    <lineage>
        <taxon>Bacteria</taxon>
        <taxon>Bacillati</taxon>
        <taxon>Actinomycetota</taxon>
        <taxon>Actinomycetes</taxon>
        <taxon>Micrococcales</taxon>
        <taxon>Microbacteriaceae</taxon>
        <taxon>Microbacterium</taxon>
    </lineage>
</organism>
<dbReference type="AlphaFoldDB" id="A0A0F0KLP0"/>
<dbReference type="EMBL" id="JYIU01000043">
    <property type="protein sequence ID" value="KJL20171.1"/>
    <property type="molecule type" value="Genomic_DNA"/>
</dbReference>
<dbReference type="PATRIC" id="fig|104336.4.peg.2053"/>
<evidence type="ECO:0000313" key="2">
    <source>
        <dbReference type="EMBL" id="KJL20171.1"/>
    </source>
</evidence>
<dbReference type="Pfam" id="PF06889">
    <property type="entry name" value="DUF1266"/>
    <property type="match status" value="1"/>
</dbReference>
<accession>A0A0F0KLP0</accession>
<dbReference type="RefSeq" id="WP_045254377.1">
    <property type="nucleotide sequence ID" value="NZ_CP031425.1"/>
</dbReference>
<keyword evidence="3" id="KW-1185">Reference proteome</keyword>
<protein>
    <recommendedName>
        <fullName evidence="1">DUF1266 domain-containing protein</fullName>
    </recommendedName>
</protein>
<proteinExistence type="predicted"/>
<gene>
    <name evidence="2" type="ORF">RN50_02015</name>
</gene>
<dbReference type="GeneID" id="94443166"/>
<dbReference type="KEGG" id="mfol:DXT68_02070"/>
<dbReference type="Proteomes" id="UP000033572">
    <property type="component" value="Unassembled WGS sequence"/>
</dbReference>